<dbReference type="EMBL" id="SNWX01000006">
    <property type="protein sequence ID" value="TDO92369.1"/>
    <property type="molecule type" value="Genomic_DNA"/>
</dbReference>
<name>A0A4R6LY79_9FIRM</name>
<accession>A0A4R6LY79</accession>
<dbReference type="RefSeq" id="WP_133514599.1">
    <property type="nucleotide sequence ID" value="NZ_SNWX01000006.1"/>
</dbReference>
<protein>
    <submittedName>
        <fullName evidence="2">Uncharacterized protein</fullName>
    </submittedName>
</protein>
<comment type="caution">
    <text evidence="2">The sequence shown here is derived from an EMBL/GenBank/DDBJ whole genome shotgun (WGS) entry which is preliminary data.</text>
</comment>
<evidence type="ECO:0000313" key="2">
    <source>
        <dbReference type="EMBL" id="TDO92369.1"/>
    </source>
</evidence>
<dbReference type="AlphaFoldDB" id="A0A4R6LY79"/>
<gene>
    <name evidence="2" type="ORF">DFR79_106182</name>
</gene>
<feature type="region of interest" description="Disordered" evidence="1">
    <location>
        <begin position="1"/>
        <end position="25"/>
    </location>
</feature>
<organism evidence="2 3">
    <name type="scientific">Halanaerobium saccharolyticum</name>
    <dbReference type="NCBI Taxonomy" id="43595"/>
    <lineage>
        <taxon>Bacteria</taxon>
        <taxon>Bacillati</taxon>
        <taxon>Bacillota</taxon>
        <taxon>Clostridia</taxon>
        <taxon>Halanaerobiales</taxon>
        <taxon>Halanaerobiaceae</taxon>
        <taxon>Halanaerobium</taxon>
    </lineage>
</organism>
<sequence length="124" mass="14682">MESKGHSIDECPLREKIEENADRSKDNQRKIEQLVKGDWYSNKDLYKMIQNLTSQLTEFNGKFDKYNGLIEDREKDRELLEKFISKVNKIETKGKTEKEITTNWREWIGWIIAILLALSKLGVF</sequence>
<reference evidence="2 3" key="1">
    <citation type="submission" date="2019-03" db="EMBL/GenBank/DDBJ databases">
        <title>Subsurface microbial communities from deep shales in Ohio and West Virginia, USA.</title>
        <authorList>
            <person name="Wrighton K."/>
        </authorList>
    </citation>
    <scope>NUCLEOTIDE SEQUENCE [LARGE SCALE GENOMIC DNA]</scope>
    <source>
        <strain evidence="2 3">MA284_T2</strain>
    </source>
</reference>
<evidence type="ECO:0000313" key="3">
    <source>
        <dbReference type="Proteomes" id="UP000295064"/>
    </source>
</evidence>
<evidence type="ECO:0000256" key="1">
    <source>
        <dbReference type="SAM" id="MobiDB-lite"/>
    </source>
</evidence>
<proteinExistence type="predicted"/>
<dbReference type="Proteomes" id="UP000295064">
    <property type="component" value="Unassembled WGS sequence"/>
</dbReference>